<dbReference type="InterPro" id="IPR029021">
    <property type="entry name" value="Prot-tyrosine_phosphatase-like"/>
</dbReference>
<keyword evidence="3" id="KW-0904">Protein phosphatase</keyword>
<dbReference type="GO" id="GO:0004725">
    <property type="term" value="F:protein tyrosine phosphatase activity"/>
    <property type="evidence" value="ECO:0007669"/>
    <property type="project" value="UniProtKB-EC"/>
</dbReference>
<dbReference type="EMBL" id="PVZG01000003">
    <property type="protein sequence ID" value="PRY31218.1"/>
    <property type="molecule type" value="Genomic_DNA"/>
</dbReference>
<keyword evidence="6" id="KW-1185">Reference proteome</keyword>
<dbReference type="Pfam" id="PF05706">
    <property type="entry name" value="CDKN3"/>
    <property type="match status" value="1"/>
</dbReference>
<evidence type="ECO:0000313" key="6">
    <source>
        <dbReference type="Proteomes" id="UP000239209"/>
    </source>
</evidence>
<evidence type="ECO:0000313" key="5">
    <source>
        <dbReference type="EMBL" id="PRY31218.1"/>
    </source>
</evidence>
<evidence type="ECO:0000256" key="1">
    <source>
        <dbReference type="ARBA" id="ARBA00013064"/>
    </source>
</evidence>
<dbReference type="EC" id="3.1.3.48" evidence="1"/>
<dbReference type="RefSeq" id="WP_211303680.1">
    <property type="nucleotide sequence ID" value="NZ_PVZG01000003.1"/>
</dbReference>
<name>A0A2T0SCS3_9ACTN</name>
<dbReference type="InterPro" id="IPR022778">
    <property type="entry name" value="CDKN3"/>
</dbReference>
<evidence type="ECO:0000256" key="2">
    <source>
        <dbReference type="ARBA" id="ARBA00022801"/>
    </source>
</evidence>
<accession>A0A2T0SCS3</accession>
<evidence type="ECO:0000256" key="3">
    <source>
        <dbReference type="ARBA" id="ARBA00022912"/>
    </source>
</evidence>
<organism evidence="5 6">
    <name type="scientific">Pseudosporangium ferrugineum</name>
    <dbReference type="NCBI Taxonomy" id="439699"/>
    <lineage>
        <taxon>Bacteria</taxon>
        <taxon>Bacillati</taxon>
        <taxon>Actinomycetota</taxon>
        <taxon>Actinomycetes</taxon>
        <taxon>Micromonosporales</taxon>
        <taxon>Micromonosporaceae</taxon>
        <taxon>Pseudosporangium</taxon>
    </lineage>
</organism>
<keyword evidence="2" id="KW-0378">Hydrolase</keyword>
<evidence type="ECO:0000259" key="4">
    <source>
        <dbReference type="PROSITE" id="PS50056"/>
    </source>
</evidence>
<proteinExistence type="predicted"/>
<comment type="caution">
    <text evidence="5">The sequence shown here is derived from an EMBL/GenBank/DDBJ whole genome shotgun (WGS) entry which is preliminary data.</text>
</comment>
<dbReference type="InterPro" id="IPR000387">
    <property type="entry name" value="Tyr_Pase_dom"/>
</dbReference>
<protein>
    <recommendedName>
        <fullName evidence="1">protein-tyrosine-phosphatase</fullName>
        <ecNumber evidence="1">3.1.3.48</ecNumber>
    </recommendedName>
</protein>
<sequence>MRPALHVIAWHGPGRLATMAHPRGGDRLAADLAGLATAGVDVLVSALTPGEQRRLGLTEAPAAARAAGIRYVPHPVPDRGVPDDAVALGVRLAAHVRAGRFVVTQCFAGIGRSTLLAGVTLVMLGVEPERALAMVAEARGLPVPDNETQRRWLHDFALQHGGFATATHPH</sequence>
<reference evidence="5 6" key="1">
    <citation type="submission" date="2018-03" db="EMBL/GenBank/DDBJ databases">
        <title>Genomic Encyclopedia of Archaeal and Bacterial Type Strains, Phase II (KMG-II): from individual species to whole genera.</title>
        <authorList>
            <person name="Goeker M."/>
        </authorList>
    </citation>
    <scope>NUCLEOTIDE SEQUENCE [LARGE SCALE GENOMIC DNA]</scope>
    <source>
        <strain evidence="5 6">DSM 45348</strain>
    </source>
</reference>
<dbReference type="Proteomes" id="UP000239209">
    <property type="component" value="Unassembled WGS sequence"/>
</dbReference>
<dbReference type="Gene3D" id="3.90.190.10">
    <property type="entry name" value="Protein tyrosine phosphatase superfamily"/>
    <property type="match status" value="1"/>
</dbReference>
<feature type="domain" description="Tyrosine specific protein phosphatases" evidence="4">
    <location>
        <begin position="99"/>
        <end position="150"/>
    </location>
</feature>
<gene>
    <name evidence="5" type="ORF">CLV70_103102</name>
</gene>
<dbReference type="PROSITE" id="PS50056">
    <property type="entry name" value="TYR_PHOSPHATASE_2"/>
    <property type="match status" value="1"/>
</dbReference>
<dbReference type="SUPFAM" id="SSF52799">
    <property type="entry name" value="(Phosphotyrosine protein) phosphatases II"/>
    <property type="match status" value="1"/>
</dbReference>
<dbReference type="AlphaFoldDB" id="A0A2T0SCS3"/>